<dbReference type="AlphaFoldDB" id="A0A310SJ59"/>
<reference evidence="1 2" key="1">
    <citation type="submission" date="2015-07" db="EMBL/GenBank/DDBJ databases">
        <title>The genome of Eufriesea mexicana.</title>
        <authorList>
            <person name="Pan H."/>
            <person name="Kapheim K."/>
        </authorList>
    </citation>
    <scope>NUCLEOTIDE SEQUENCE [LARGE SCALE GENOMIC DNA]</scope>
    <source>
        <strain evidence="1">0111107269</strain>
        <tissue evidence="1">Whole body</tissue>
    </source>
</reference>
<name>A0A310SJ59_9HYME</name>
<evidence type="ECO:0000313" key="1">
    <source>
        <dbReference type="EMBL" id="OAD59521.1"/>
    </source>
</evidence>
<organism evidence="1 2">
    <name type="scientific">Eufriesea mexicana</name>
    <dbReference type="NCBI Taxonomy" id="516756"/>
    <lineage>
        <taxon>Eukaryota</taxon>
        <taxon>Metazoa</taxon>
        <taxon>Ecdysozoa</taxon>
        <taxon>Arthropoda</taxon>
        <taxon>Hexapoda</taxon>
        <taxon>Insecta</taxon>
        <taxon>Pterygota</taxon>
        <taxon>Neoptera</taxon>
        <taxon>Endopterygota</taxon>
        <taxon>Hymenoptera</taxon>
        <taxon>Apocrita</taxon>
        <taxon>Aculeata</taxon>
        <taxon>Apoidea</taxon>
        <taxon>Anthophila</taxon>
        <taxon>Apidae</taxon>
        <taxon>Eufriesea</taxon>
    </lineage>
</organism>
<gene>
    <name evidence="1" type="ORF">WN48_09044</name>
</gene>
<evidence type="ECO:0000313" key="2">
    <source>
        <dbReference type="Proteomes" id="UP000250275"/>
    </source>
</evidence>
<dbReference type="EMBL" id="KQ760662">
    <property type="protein sequence ID" value="OAD59521.1"/>
    <property type="molecule type" value="Genomic_DNA"/>
</dbReference>
<accession>A0A310SJ59</accession>
<proteinExistence type="predicted"/>
<sequence>MQGRSYFKKNKLLHPGQRVAVEWNNPILCTMIGKWRSHTRMKTTKKEERREAMNVQQ</sequence>
<keyword evidence="2" id="KW-1185">Reference proteome</keyword>
<dbReference type="Proteomes" id="UP000250275">
    <property type="component" value="Unassembled WGS sequence"/>
</dbReference>
<protein>
    <submittedName>
        <fullName evidence="1">Uncharacterized protein</fullName>
    </submittedName>
</protein>